<comment type="similarity">
    <text evidence="2">Belongs to the plant self-incompatibility (S1) protein family.</text>
</comment>
<keyword evidence="7" id="KW-1185">Reference proteome</keyword>
<dbReference type="OrthoDB" id="1298460at2759"/>
<dbReference type="GO" id="GO:0005576">
    <property type="term" value="C:extracellular region"/>
    <property type="evidence" value="ECO:0007669"/>
    <property type="project" value="UniProtKB-SubCell"/>
</dbReference>
<evidence type="ECO:0000256" key="3">
    <source>
        <dbReference type="ARBA" id="ARBA00022471"/>
    </source>
</evidence>
<dbReference type="STRING" id="33114.A0A2G2W1J5"/>
<evidence type="ECO:0000256" key="2">
    <source>
        <dbReference type="ARBA" id="ARBA00005581"/>
    </source>
</evidence>
<dbReference type="Pfam" id="PF14223">
    <property type="entry name" value="Retrotran_gag_2"/>
    <property type="match status" value="1"/>
</dbReference>
<proteinExistence type="inferred from homology"/>
<dbReference type="Proteomes" id="UP000224567">
    <property type="component" value="Unassembled WGS sequence"/>
</dbReference>
<reference evidence="6 7" key="1">
    <citation type="journal article" date="2017" name="Genome Biol.">
        <title>New reference genome sequences of hot pepper reveal the massive evolution of plant disease-resistance genes by retroduplication.</title>
        <authorList>
            <person name="Kim S."/>
            <person name="Park J."/>
            <person name="Yeom S.I."/>
            <person name="Kim Y.M."/>
            <person name="Seo E."/>
            <person name="Kim K.T."/>
            <person name="Kim M.S."/>
            <person name="Lee J.M."/>
            <person name="Cheong K."/>
            <person name="Shin H.S."/>
            <person name="Kim S.B."/>
            <person name="Han K."/>
            <person name="Lee J."/>
            <person name="Park M."/>
            <person name="Lee H.A."/>
            <person name="Lee H.Y."/>
            <person name="Lee Y."/>
            <person name="Oh S."/>
            <person name="Lee J.H."/>
            <person name="Choi E."/>
            <person name="Choi E."/>
            <person name="Lee S.E."/>
            <person name="Jeon J."/>
            <person name="Kim H."/>
            <person name="Choi G."/>
            <person name="Song H."/>
            <person name="Lee J."/>
            <person name="Lee S.C."/>
            <person name="Kwon J.K."/>
            <person name="Lee H.Y."/>
            <person name="Koo N."/>
            <person name="Hong Y."/>
            <person name="Kim R.W."/>
            <person name="Kang W.H."/>
            <person name="Huh J.H."/>
            <person name="Kang B.C."/>
            <person name="Yang T.J."/>
            <person name="Lee Y.H."/>
            <person name="Bennetzen J.L."/>
            <person name="Choi D."/>
        </authorList>
    </citation>
    <scope>NUCLEOTIDE SEQUENCE [LARGE SCALE GENOMIC DNA]</scope>
    <source>
        <strain evidence="7">cv. PBC81</strain>
    </source>
</reference>
<name>A0A2G2W1J5_CAPBA</name>
<comment type="caution">
    <text evidence="6">The sequence shown here is derived from an EMBL/GenBank/DDBJ whole genome shotgun (WGS) entry which is preliminary data.</text>
</comment>
<comment type="subcellular location">
    <subcellularLocation>
        <location evidence="1">Secreted</location>
    </subcellularLocation>
</comment>
<dbReference type="PANTHER" id="PTHR11439:SF467">
    <property type="entry name" value="INTEGRASE CATALYTIC DOMAIN-CONTAINING PROTEIN"/>
    <property type="match status" value="1"/>
</dbReference>
<accession>A0A2G2W1J5</accession>
<protein>
    <submittedName>
        <fullName evidence="6">Retrovirus-related Pol polyprotein from transposon TNT 1-94</fullName>
    </submittedName>
</protein>
<evidence type="ECO:0000256" key="5">
    <source>
        <dbReference type="ARBA" id="ARBA00022729"/>
    </source>
</evidence>
<dbReference type="CDD" id="cd09272">
    <property type="entry name" value="RNase_HI_RT_Ty1"/>
    <property type="match status" value="1"/>
</dbReference>
<dbReference type="PANTHER" id="PTHR11439">
    <property type="entry name" value="GAG-POL-RELATED RETROTRANSPOSON"/>
    <property type="match status" value="1"/>
</dbReference>
<evidence type="ECO:0000313" key="6">
    <source>
        <dbReference type="EMBL" id="PHT39059.1"/>
    </source>
</evidence>
<keyword evidence="3" id="KW-0713">Self-incompatibility</keyword>
<dbReference type="InterPro" id="IPR010264">
    <property type="entry name" value="Self-incomp_S1"/>
</dbReference>
<sequence length="422" mass="47643">MSTKFNIEKFDGKISFAIWRVQMLAVLTQNGLKKVLSGKSAKPATATEEQWEETDEKALSTIQLCLSREVIHEVINEKTAAGIWSNLESLYMTKSLANKLQLKERLFTLRMSEAYIFTLCGSAISWYSSLQAIAALSTTEAEYIAATEGVKEAIWLRGLVAELGLQQHILVMFCDSQSAVHLARNSKHHSKTKHIDIKRHFIRDIVDAGEITVEKIHTTENPADMLTKPLPAAKFDHCLDLAAPAKEKWSVDVYDTISFPTKLHLECNLNGFQNPPITLTKGQSNTSTVDVDLPKPGGNYVYSCFVDYDAAPAPETWAVEIHNMMSNQTTLYLKCDRNGAHYPPLTLTKGRWDTFTFDVDLPRSGGNNYVFSCFMDYEGSGKYNGYNWVFFDYERDKSRCANKRCIWHINENGAFLVVRGYV</sequence>
<keyword evidence="4" id="KW-0964">Secreted</keyword>
<keyword evidence="5" id="KW-0732">Signal</keyword>
<evidence type="ECO:0000256" key="1">
    <source>
        <dbReference type="ARBA" id="ARBA00004613"/>
    </source>
</evidence>
<evidence type="ECO:0000256" key="4">
    <source>
        <dbReference type="ARBA" id="ARBA00022525"/>
    </source>
</evidence>
<organism evidence="6 7">
    <name type="scientific">Capsicum baccatum</name>
    <name type="common">Peruvian pepper</name>
    <dbReference type="NCBI Taxonomy" id="33114"/>
    <lineage>
        <taxon>Eukaryota</taxon>
        <taxon>Viridiplantae</taxon>
        <taxon>Streptophyta</taxon>
        <taxon>Embryophyta</taxon>
        <taxon>Tracheophyta</taxon>
        <taxon>Spermatophyta</taxon>
        <taxon>Magnoliopsida</taxon>
        <taxon>eudicotyledons</taxon>
        <taxon>Gunneridae</taxon>
        <taxon>Pentapetalae</taxon>
        <taxon>asterids</taxon>
        <taxon>lamiids</taxon>
        <taxon>Solanales</taxon>
        <taxon>Solanaceae</taxon>
        <taxon>Solanoideae</taxon>
        <taxon>Capsiceae</taxon>
        <taxon>Capsicum</taxon>
    </lineage>
</organism>
<gene>
    <name evidence="6" type="ORF">CQW23_22632</name>
</gene>
<evidence type="ECO:0000313" key="7">
    <source>
        <dbReference type="Proteomes" id="UP000224567"/>
    </source>
</evidence>
<dbReference type="AlphaFoldDB" id="A0A2G2W1J5"/>
<dbReference type="GO" id="GO:0060320">
    <property type="term" value="P:rejection of self pollen"/>
    <property type="evidence" value="ECO:0007669"/>
    <property type="project" value="UniProtKB-KW"/>
</dbReference>
<dbReference type="Pfam" id="PF05938">
    <property type="entry name" value="Self-incomp_S1"/>
    <property type="match status" value="1"/>
</dbReference>
<reference evidence="7" key="2">
    <citation type="journal article" date="2017" name="J. Anim. Genet.">
        <title>Multiple reference genome sequences of hot pepper reveal the massive evolution of plant disease resistance genes by retroduplication.</title>
        <authorList>
            <person name="Kim S."/>
            <person name="Park J."/>
            <person name="Yeom S.-I."/>
            <person name="Kim Y.-M."/>
            <person name="Seo E."/>
            <person name="Kim K.-T."/>
            <person name="Kim M.-S."/>
            <person name="Lee J.M."/>
            <person name="Cheong K."/>
            <person name="Shin H.-S."/>
            <person name="Kim S.-B."/>
            <person name="Han K."/>
            <person name="Lee J."/>
            <person name="Park M."/>
            <person name="Lee H.-A."/>
            <person name="Lee H.-Y."/>
            <person name="Lee Y."/>
            <person name="Oh S."/>
            <person name="Lee J.H."/>
            <person name="Choi E."/>
            <person name="Choi E."/>
            <person name="Lee S.E."/>
            <person name="Jeon J."/>
            <person name="Kim H."/>
            <person name="Choi G."/>
            <person name="Song H."/>
            <person name="Lee J."/>
            <person name="Lee S.-C."/>
            <person name="Kwon J.-K."/>
            <person name="Lee H.-Y."/>
            <person name="Koo N."/>
            <person name="Hong Y."/>
            <person name="Kim R.W."/>
            <person name="Kang W.-H."/>
            <person name="Huh J.H."/>
            <person name="Kang B.-C."/>
            <person name="Yang T.-J."/>
            <person name="Lee Y.-H."/>
            <person name="Bennetzen J.L."/>
            <person name="Choi D."/>
        </authorList>
    </citation>
    <scope>NUCLEOTIDE SEQUENCE [LARGE SCALE GENOMIC DNA]</scope>
    <source>
        <strain evidence="7">cv. PBC81</strain>
    </source>
</reference>
<dbReference type="EMBL" id="MLFT02000009">
    <property type="protein sequence ID" value="PHT39059.1"/>
    <property type="molecule type" value="Genomic_DNA"/>
</dbReference>